<sequence>MSSTIKISTSTLDTTTLSSSPSSSLVLRLHKPPIGMSMAFNDETASSSSSYPPPSTLLRRNRPARLDIPVTNMGFSCDNPVSPAVVVDPVEVEGEGYSVYCKKGRRQAMEDRYSAVVNFHGDPKQALFGVFDGHGGAKAADFAAENLATNILDEVEVRDEKEIEEAVKSGYLLTDSDFLKEDLRGGSCCVTALIKNGNLVVSNAGDCRAVLSRGGVAEALTSDHRPSRQDEKHRIETLGGYVDCCRGVWRIGSLAVSRGIGDRSLKQWVTAEPETRIVPLESDLEFLILASDGLWDKVSNQEAVDIARPLCMGIQNLEPLAACKKLAALSISRGSTDDISVMLIHLGHFY</sequence>
<name>A0ACB7Z9N0_9ERIC</name>
<comment type="caution">
    <text evidence="1">The sequence shown here is derived from an EMBL/GenBank/DDBJ whole genome shotgun (WGS) entry which is preliminary data.</text>
</comment>
<keyword evidence="2" id="KW-1185">Reference proteome</keyword>
<reference evidence="1 2" key="1">
    <citation type="journal article" date="2021" name="Hortic Res">
        <title>High-quality reference genome and annotation aids understanding of berry development for evergreen blueberry (Vaccinium darrowii).</title>
        <authorList>
            <person name="Yu J."/>
            <person name="Hulse-Kemp A.M."/>
            <person name="Babiker E."/>
            <person name="Staton M."/>
        </authorList>
    </citation>
    <scope>NUCLEOTIDE SEQUENCE [LARGE SCALE GENOMIC DNA]</scope>
    <source>
        <strain evidence="2">cv. NJ 8807/NJ 8810</strain>
        <tissue evidence="1">Young leaf</tissue>
    </source>
</reference>
<protein>
    <submittedName>
        <fullName evidence="1">Uncharacterized protein</fullName>
    </submittedName>
</protein>
<evidence type="ECO:0000313" key="1">
    <source>
        <dbReference type="EMBL" id="KAH7862450.1"/>
    </source>
</evidence>
<proteinExistence type="predicted"/>
<gene>
    <name evidence="1" type="ORF">Vadar_004972</name>
</gene>
<accession>A0ACB7Z9N0</accession>
<dbReference type="EMBL" id="CM037162">
    <property type="protein sequence ID" value="KAH7862450.1"/>
    <property type="molecule type" value="Genomic_DNA"/>
</dbReference>
<dbReference type="Proteomes" id="UP000828048">
    <property type="component" value="Chromosome 12"/>
</dbReference>
<evidence type="ECO:0000313" key="2">
    <source>
        <dbReference type="Proteomes" id="UP000828048"/>
    </source>
</evidence>
<organism evidence="1 2">
    <name type="scientific">Vaccinium darrowii</name>
    <dbReference type="NCBI Taxonomy" id="229202"/>
    <lineage>
        <taxon>Eukaryota</taxon>
        <taxon>Viridiplantae</taxon>
        <taxon>Streptophyta</taxon>
        <taxon>Embryophyta</taxon>
        <taxon>Tracheophyta</taxon>
        <taxon>Spermatophyta</taxon>
        <taxon>Magnoliopsida</taxon>
        <taxon>eudicotyledons</taxon>
        <taxon>Gunneridae</taxon>
        <taxon>Pentapetalae</taxon>
        <taxon>asterids</taxon>
        <taxon>Ericales</taxon>
        <taxon>Ericaceae</taxon>
        <taxon>Vaccinioideae</taxon>
        <taxon>Vaccinieae</taxon>
        <taxon>Vaccinium</taxon>
    </lineage>
</organism>